<sequence length="113" mass="12778">MWPTKYVFCSEASECSHDIACVFEANKTQLESDSPQVDCKSEVGAYLEGHHEVVHGEERKQEAKDVVDFFLGPERSVGFNEARTKTLEGQAVHSRSERDCHNNENHVIRQLAS</sequence>
<feature type="region of interest" description="Disordered" evidence="1">
    <location>
        <begin position="88"/>
        <end position="113"/>
    </location>
</feature>
<accession>A0A9W7D101</accession>
<evidence type="ECO:0000313" key="2">
    <source>
        <dbReference type="EMBL" id="GMF46477.1"/>
    </source>
</evidence>
<keyword evidence="3" id="KW-1185">Reference proteome</keyword>
<proteinExistence type="predicted"/>
<reference evidence="2" key="1">
    <citation type="submission" date="2023-04" db="EMBL/GenBank/DDBJ databases">
        <title>Phytophthora fragariaefolia NBRC 109709.</title>
        <authorList>
            <person name="Ichikawa N."/>
            <person name="Sato H."/>
            <person name="Tonouchi N."/>
        </authorList>
    </citation>
    <scope>NUCLEOTIDE SEQUENCE</scope>
    <source>
        <strain evidence="2">NBRC 109709</strain>
    </source>
</reference>
<evidence type="ECO:0000313" key="3">
    <source>
        <dbReference type="Proteomes" id="UP001165121"/>
    </source>
</evidence>
<feature type="compositionally biased region" description="Basic and acidic residues" evidence="1">
    <location>
        <begin position="94"/>
        <end position="107"/>
    </location>
</feature>
<name>A0A9W7D101_9STRA</name>
<dbReference type="AlphaFoldDB" id="A0A9W7D101"/>
<protein>
    <submittedName>
        <fullName evidence="2">Unnamed protein product</fullName>
    </submittedName>
</protein>
<dbReference type="EMBL" id="BSXT01001972">
    <property type="protein sequence ID" value="GMF46477.1"/>
    <property type="molecule type" value="Genomic_DNA"/>
</dbReference>
<dbReference type="Proteomes" id="UP001165121">
    <property type="component" value="Unassembled WGS sequence"/>
</dbReference>
<organism evidence="2 3">
    <name type="scientific">Phytophthora fragariaefolia</name>
    <dbReference type="NCBI Taxonomy" id="1490495"/>
    <lineage>
        <taxon>Eukaryota</taxon>
        <taxon>Sar</taxon>
        <taxon>Stramenopiles</taxon>
        <taxon>Oomycota</taxon>
        <taxon>Peronosporomycetes</taxon>
        <taxon>Peronosporales</taxon>
        <taxon>Peronosporaceae</taxon>
        <taxon>Phytophthora</taxon>
    </lineage>
</organism>
<evidence type="ECO:0000256" key="1">
    <source>
        <dbReference type="SAM" id="MobiDB-lite"/>
    </source>
</evidence>
<comment type="caution">
    <text evidence="2">The sequence shown here is derived from an EMBL/GenBank/DDBJ whole genome shotgun (WGS) entry which is preliminary data.</text>
</comment>
<gene>
    <name evidence="2" type="ORF">Pfra01_001711300</name>
</gene>